<dbReference type="EMBL" id="AFCU01000749">
    <property type="protein sequence ID" value="EHC89496.1"/>
    <property type="molecule type" value="Genomic_DNA"/>
</dbReference>
<organism evidence="1 2">
    <name type="scientific">Salmonella enterica subsp. enterica serovar Senftenberg str. A4-543</name>
    <dbReference type="NCBI Taxonomy" id="913082"/>
    <lineage>
        <taxon>Bacteria</taxon>
        <taxon>Pseudomonadati</taxon>
        <taxon>Pseudomonadota</taxon>
        <taxon>Gammaproteobacteria</taxon>
        <taxon>Enterobacterales</taxon>
        <taxon>Enterobacteriaceae</taxon>
        <taxon>Salmonella</taxon>
    </lineage>
</organism>
<reference evidence="1 2" key="1">
    <citation type="journal article" date="2011" name="BMC Genomics">
        <title>Genome sequencing reveals diversification of virulence factor content and possible host adaptation in distinct subpopulations of Salmonella enterica.</title>
        <authorList>
            <person name="den Bakker H.C."/>
            <person name="Moreno Switt A.I."/>
            <person name="Govoni G."/>
            <person name="Cummings C.A."/>
            <person name="Ranieri M.L."/>
            <person name="Degoricija L."/>
            <person name="Hoelzer K."/>
            <person name="Rodriguez-Rivera L.D."/>
            <person name="Brown S."/>
            <person name="Bolchacova E."/>
            <person name="Furtado M.R."/>
            <person name="Wiedmann M."/>
        </authorList>
    </citation>
    <scope>NUCLEOTIDE SEQUENCE [LARGE SCALE GENOMIC DNA]</scope>
    <source>
        <strain evidence="1 2">A4-543</strain>
    </source>
</reference>
<dbReference type="PATRIC" id="fig|913082.3.peg.1770"/>
<accession>G5QZE2</accession>
<comment type="caution">
    <text evidence="1">The sequence shown here is derived from an EMBL/GenBank/DDBJ whole genome shotgun (WGS) entry which is preliminary data.</text>
</comment>
<evidence type="ECO:0000313" key="2">
    <source>
        <dbReference type="Proteomes" id="UP000005065"/>
    </source>
</evidence>
<dbReference type="Proteomes" id="UP000005065">
    <property type="component" value="Unassembled WGS sequence"/>
</dbReference>
<dbReference type="AlphaFoldDB" id="G5QZE2"/>
<dbReference type="BioCyc" id="SENT913082:G120J-1477-MONOMER"/>
<evidence type="ECO:0000313" key="1">
    <source>
        <dbReference type="EMBL" id="EHC89496.1"/>
    </source>
</evidence>
<proteinExistence type="predicted"/>
<sequence>MFISGVMRTREHFNIILSFILEGAFSFGPEPEAIRDAISMD</sequence>
<gene>
    <name evidence="1" type="ORF">LTSESEN_2294</name>
</gene>
<protein>
    <submittedName>
        <fullName evidence="1">Uncharacterized protein</fullName>
    </submittedName>
</protein>
<name>G5QZE2_SALSE</name>